<dbReference type="SUPFAM" id="SSF57701">
    <property type="entry name" value="Zn2/Cys6 DNA-binding domain"/>
    <property type="match status" value="1"/>
</dbReference>
<reference evidence="5" key="1">
    <citation type="submission" date="2023-06" db="EMBL/GenBank/DDBJ databases">
        <authorList>
            <person name="Noh H."/>
        </authorList>
    </citation>
    <scope>NUCLEOTIDE SEQUENCE</scope>
    <source>
        <strain evidence="5">DUCC20226</strain>
    </source>
</reference>
<keyword evidence="2" id="KW-0539">Nucleus</keyword>
<keyword evidence="6" id="KW-1185">Reference proteome</keyword>
<evidence type="ECO:0000259" key="4">
    <source>
        <dbReference type="PROSITE" id="PS50048"/>
    </source>
</evidence>
<dbReference type="InterPro" id="IPR007219">
    <property type="entry name" value="XnlR_reg_dom"/>
</dbReference>
<feature type="domain" description="Zn(2)-C6 fungal-type" evidence="4">
    <location>
        <begin position="56"/>
        <end position="86"/>
    </location>
</feature>
<dbReference type="SMART" id="SM00906">
    <property type="entry name" value="Fungal_trans"/>
    <property type="match status" value="1"/>
</dbReference>
<dbReference type="PANTHER" id="PTHR46910:SF4">
    <property type="entry name" value="ZN(2)-C6 FUNGAL-TYPE DOMAIN-CONTAINING PROTEIN"/>
    <property type="match status" value="1"/>
</dbReference>
<dbReference type="Proteomes" id="UP001265746">
    <property type="component" value="Unassembled WGS sequence"/>
</dbReference>
<feature type="compositionally biased region" description="Gly residues" evidence="3">
    <location>
        <begin position="937"/>
        <end position="952"/>
    </location>
</feature>
<dbReference type="SMART" id="SM00066">
    <property type="entry name" value="GAL4"/>
    <property type="match status" value="1"/>
</dbReference>
<dbReference type="CDD" id="cd00067">
    <property type="entry name" value="GAL4"/>
    <property type="match status" value="1"/>
</dbReference>
<accession>A0AAD9S743</accession>
<feature type="region of interest" description="Disordered" evidence="3">
    <location>
        <begin position="927"/>
        <end position="956"/>
    </location>
</feature>
<evidence type="ECO:0000313" key="6">
    <source>
        <dbReference type="Proteomes" id="UP001265746"/>
    </source>
</evidence>
<feature type="compositionally biased region" description="Polar residues" evidence="3">
    <location>
        <begin position="737"/>
        <end position="752"/>
    </location>
</feature>
<dbReference type="Pfam" id="PF00172">
    <property type="entry name" value="Zn_clus"/>
    <property type="match status" value="1"/>
</dbReference>
<dbReference type="GO" id="GO:0006351">
    <property type="term" value="P:DNA-templated transcription"/>
    <property type="evidence" value="ECO:0007669"/>
    <property type="project" value="InterPro"/>
</dbReference>
<feature type="compositionally biased region" description="Polar residues" evidence="3">
    <location>
        <begin position="705"/>
        <end position="718"/>
    </location>
</feature>
<dbReference type="InterPro" id="IPR050987">
    <property type="entry name" value="AtrR-like"/>
</dbReference>
<dbReference type="InterPro" id="IPR001138">
    <property type="entry name" value="Zn2Cys6_DnaBD"/>
</dbReference>
<name>A0AAD9S743_PHOAM</name>
<dbReference type="PROSITE" id="PS00463">
    <property type="entry name" value="ZN2_CY6_FUNGAL_1"/>
    <property type="match status" value="1"/>
</dbReference>
<dbReference type="GO" id="GO:0008270">
    <property type="term" value="F:zinc ion binding"/>
    <property type="evidence" value="ECO:0007669"/>
    <property type="project" value="InterPro"/>
</dbReference>
<feature type="region of interest" description="Disordered" evidence="3">
    <location>
        <begin position="1"/>
        <end position="38"/>
    </location>
</feature>
<dbReference type="CDD" id="cd12148">
    <property type="entry name" value="fungal_TF_MHR"/>
    <property type="match status" value="1"/>
</dbReference>
<dbReference type="Pfam" id="PF04082">
    <property type="entry name" value="Fungal_trans"/>
    <property type="match status" value="1"/>
</dbReference>
<dbReference type="InterPro" id="IPR036864">
    <property type="entry name" value="Zn2-C6_fun-type_DNA-bd_sf"/>
</dbReference>
<dbReference type="AlphaFoldDB" id="A0AAD9S743"/>
<proteinExistence type="predicted"/>
<dbReference type="PANTHER" id="PTHR46910">
    <property type="entry name" value="TRANSCRIPTION FACTOR PDR1"/>
    <property type="match status" value="1"/>
</dbReference>
<dbReference type="PROSITE" id="PS50048">
    <property type="entry name" value="ZN2_CY6_FUNGAL_2"/>
    <property type="match status" value="1"/>
</dbReference>
<dbReference type="EMBL" id="JAUJFL010000008">
    <property type="protein sequence ID" value="KAK2598742.1"/>
    <property type="molecule type" value="Genomic_DNA"/>
</dbReference>
<feature type="region of interest" description="Disordered" evidence="3">
    <location>
        <begin position="683"/>
        <end position="756"/>
    </location>
</feature>
<protein>
    <recommendedName>
        <fullName evidence="4">Zn(2)-C6 fungal-type domain-containing protein</fullName>
    </recommendedName>
</protein>
<keyword evidence="1" id="KW-0479">Metal-binding</keyword>
<comment type="caution">
    <text evidence="5">The sequence shown here is derived from an EMBL/GenBank/DDBJ whole genome shotgun (WGS) entry which is preliminary data.</text>
</comment>
<evidence type="ECO:0000313" key="5">
    <source>
        <dbReference type="EMBL" id="KAK2598742.1"/>
    </source>
</evidence>
<evidence type="ECO:0000256" key="1">
    <source>
        <dbReference type="ARBA" id="ARBA00022723"/>
    </source>
</evidence>
<sequence>MPSGRLSKRPGDVPEPPQDSFPGASKVKLPRLERGPEDFSQVVKDKLQSYTRTGQACDRCKVRKIRCDGLPEGCSPCAQQNLECYVTDRVTGRTERRGYLQQLEREKKDMMTRLRDMEKLLEDKGVQIRPWQWTPPYGLTTPFDQDTDPGKDQWTQFFSLWVKDSNRQSQKASNNYSARQQSISTFQNIDPRKIDARLGTNTENAPLSSINGTQLSILGTTIDITSFNAPDVDGPPMGLPNNTPLYNKSLQSFINSVSKVNPPLDVHLPAREEAFSYSEWFFVMLGPFMPVLHKPSFLRLLSRIYDDQTYKPSTAELATVHMVFAIMYYQFSVRDSEDPDRKAQLNELSNRHYHWCLDKTWELGCDLSIPSTQALVLILTHCRGFPKPGPAYLMATLTWTRAMEMDLHRAYLDKDEPTTLDNEMRKRLWWSILMIVVILYGRIGKPMPIRADDFDTELPICIPDEYITESGITDPEKIGECNWLVGYAGFKLSFLFMELWNNVYSVRLDPNKYMASVQRLEQQFRKYIRELPEELQVDKCKPQNQMLASYLAGSNHEFLFCLRHPSRCISTDPSFVAENGRVSEDSARGLLRVASELSRLKSLDTTWYQLAIYVAAVFTIVAAHWERRFDMTLTDLTSLKADVNMGLSVIIEVSKYIGVGPDSRLMPQITSVIDRTVASIERDMGSKRNNSSSNDVNGSVHNNGTSGSQYASHPQHNPITAVKQEGYSPSAHRRPSLRSNSTTPNSIMSGTEQIPIHRTTGMTNASYYNPPMTSPSTAYPQMGYTDLTQSTLPAPSTTASTMQSSYIPPVTEESAHHQYLYATSAAASAAAAQMAHNTPGNSPQAVAASHNPMVTYNPQSATPTSNHHHQQQATSGWMNGGPAAPNGMSAVQHVPNGANTWSEWTNAIALGVPPSSQDRYNAGALLTLGSGQRGPNDPGGGGGGGGDMGAGPGQHAAVPEGQWSMMMTYHNPNHAGG</sequence>
<organism evidence="5 6">
    <name type="scientific">Phomopsis amygdali</name>
    <name type="common">Fusicoccum amygdali</name>
    <dbReference type="NCBI Taxonomy" id="1214568"/>
    <lineage>
        <taxon>Eukaryota</taxon>
        <taxon>Fungi</taxon>
        <taxon>Dikarya</taxon>
        <taxon>Ascomycota</taxon>
        <taxon>Pezizomycotina</taxon>
        <taxon>Sordariomycetes</taxon>
        <taxon>Sordariomycetidae</taxon>
        <taxon>Diaporthales</taxon>
        <taxon>Diaporthaceae</taxon>
        <taxon>Diaporthe</taxon>
    </lineage>
</organism>
<evidence type="ECO:0000256" key="3">
    <source>
        <dbReference type="SAM" id="MobiDB-lite"/>
    </source>
</evidence>
<dbReference type="GO" id="GO:0003677">
    <property type="term" value="F:DNA binding"/>
    <property type="evidence" value="ECO:0007669"/>
    <property type="project" value="InterPro"/>
</dbReference>
<feature type="compositionally biased region" description="Low complexity" evidence="3">
    <location>
        <begin position="689"/>
        <end position="704"/>
    </location>
</feature>
<dbReference type="GO" id="GO:0000981">
    <property type="term" value="F:DNA-binding transcription factor activity, RNA polymerase II-specific"/>
    <property type="evidence" value="ECO:0007669"/>
    <property type="project" value="InterPro"/>
</dbReference>
<evidence type="ECO:0000256" key="2">
    <source>
        <dbReference type="ARBA" id="ARBA00023242"/>
    </source>
</evidence>
<gene>
    <name evidence="5" type="ORF">N8I77_012131</name>
</gene>
<dbReference type="Gene3D" id="4.10.240.10">
    <property type="entry name" value="Zn(2)-C6 fungal-type DNA-binding domain"/>
    <property type="match status" value="1"/>
</dbReference>